<dbReference type="RefSeq" id="WP_303736041.1">
    <property type="nucleotide sequence ID" value="NZ_SUTE01000009.1"/>
</dbReference>
<dbReference type="Proteomes" id="UP000762703">
    <property type="component" value="Unassembled WGS sequence"/>
</dbReference>
<protein>
    <submittedName>
        <fullName evidence="1">Uncharacterized protein</fullName>
    </submittedName>
</protein>
<name>A0A8T3VJQ0_9EURY</name>
<evidence type="ECO:0000313" key="1">
    <source>
        <dbReference type="EMBL" id="MBE6504394.1"/>
    </source>
</evidence>
<reference evidence="1" key="1">
    <citation type="submission" date="2019-04" db="EMBL/GenBank/DDBJ databases">
        <title>Evolution of Biomass-Degrading Anaerobic Consortia Revealed by Metagenomics.</title>
        <authorList>
            <person name="Peng X."/>
        </authorList>
    </citation>
    <scope>NUCLEOTIDE SEQUENCE</scope>
    <source>
        <strain evidence="1">SIG12</strain>
    </source>
</reference>
<dbReference type="EMBL" id="SUTE01000009">
    <property type="protein sequence ID" value="MBE6504394.1"/>
    <property type="molecule type" value="Genomic_DNA"/>
</dbReference>
<gene>
    <name evidence="1" type="ORF">E7Z73_01430</name>
</gene>
<evidence type="ECO:0000313" key="2">
    <source>
        <dbReference type="Proteomes" id="UP000762703"/>
    </source>
</evidence>
<dbReference type="AlphaFoldDB" id="A0A8T3VJQ0"/>
<accession>A0A8T3VJQ0</accession>
<comment type="caution">
    <text evidence="1">The sequence shown here is derived from an EMBL/GenBank/DDBJ whole genome shotgun (WGS) entry which is preliminary data.</text>
</comment>
<sequence length="197" mass="21653">MDFKKILVISVIVLAVFSCLSVASAGWFDFLSGDVTLESQYSSVTLPKNFTVNDNGTAVAGDIKIQIVNSKDTPETLKPFREALATKGNASGYMDYKNGTIGNFSYYEFTANPKELKNISTDKVTTGAETTWMEFPPQVVTVLLDDVNSVQKFREVDYINSKDNTITTLLISTNNSNVDLHSADIDNIVNSIAEIKK</sequence>
<dbReference type="PROSITE" id="PS51257">
    <property type="entry name" value="PROKAR_LIPOPROTEIN"/>
    <property type="match status" value="1"/>
</dbReference>
<proteinExistence type="predicted"/>
<organism evidence="1 2">
    <name type="scientific">Methanobrevibacter millerae</name>
    <dbReference type="NCBI Taxonomy" id="230361"/>
    <lineage>
        <taxon>Archaea</taxon>
        <taxon>Methanobacteriati</taxon>
        <taxon>Methanobacteriota</taxon>
        <taxon>Methanomada group</taxon>
        <taxon>Methanobacteria</taxon>
        <taxon>Methanobacteriales</taxon>
        <taxon>Methanobacteriaceae</taxon>
        <taxon>Methanobrevibacter</taxon>
    </lineage>
</organism>